<proteinExistence type="predicted"/>
<feature type="region of interest" description="Disordered" evidence="1">
    <location>
        <begin position="1"/>
        <end position="21"/>
    </location>
</feature>
<sequence>MRIHEDHAPRAPARHPSPPLYTPRLRLRSRASADSYLDGAWWPRSSELVTELPDLLAVLAVRLGPIWRVVYDPRCWSSAPASTVVGGATVRMDSYHFELWNTMYVFGRDAGMLVLQVIPADTDEPTAHAAMMTAAESVADTPAELRPITNHLAMSTATETLEHDRQPFGAPTRTPRLLLRGTASHAEQFDGAWWPRTANLTAELHDLISALTPRLGKTARISFDWNTTSRHQRGIDHGDGVDLHVPDVGQQPDAMHLVGVDGVHLTLLVIAADTPADVADAQLLHAVGRTRHQLPLAD</sequence>
<organism evidence="2 3">
    <name type="scientific">Nocardia mangyaensis</name>
    <dbReference type="NCBI Taxonomy" id="2213200"/>
    <lineage>
        <taxon>Bacteria</taxon>
        <taxon>Bacillati</taxon>
        <taxon>Actinomycetota</taxon>
        <taxon>Actinomycetes</taxon>
        <taxon>Mycobacteriales</taxon>
        <taxon>Nocardiaceae</taxon>
        <taxon>Nocardia</taxon>
    </lineage>
</organism>
<dbReference type="KEGG" id="nsl:BOX37_05595"/>
<dbReference type="AlphaFoldDB" id="A0A1J0VND2"/>
<dbReference type="EMBL" id="CP018082">
    <property type="protein sequence ID" value="APE33529.1"/>
    <property type="molecule type" value="Genomic_DNA"/>
</dbReference>
<dbReference type="Pfam" id="PF19457">
    <property type="entry name" value="DUF5994"/>
    <property type="match status" value="2"/>
</dbReference>
<dbReference type="Proteomes" id="UP000183810">
    <property type="component" value="Chromosome"/>
</dbReference>
<dbReference type="InterPro" id="IPR046036">
    <property type="entry name" value="DUF5994"/>
</dbReference>
<dbReference type="RefSeq" id="WP_071926713.1">
    <property type="nucleotide sequence ID" value="NZ_CP018082.1"/>
</dbReference>
<reference evidence="2" key="1">
    <citation type="submission" date="2016-11" db="EMBL/GenBank/DDBJ databases">
        <authorList>
            <person name="Jaros S."/>
            <person name="Januszkiewicz K."/>
            <person name="Wedrychowicz H."/>
        </authorList>
    </citation>
    <scope>NUCLEOTIDE SEQUENCE [LARGE SCALE GENOMIC DNA]</scope>
    <source>
        <strain evidence="2">Y48</strain>
    </source>
</reference>
<keyword evidence="3" id="KW-1185">Reference proteome</keyword>
<evidence type="ECO:0000256" key="1">
    <source>
        <dbReference type="SAM" id="MobiDB-lite"/>
    </source>
</evidence>
<name>A0A1J0VND2_9NOCA</name>
<evidence type="ECO:0000313" key="2">
    <source>
        <dbReference type="EMBL" id="APE33529.1"/>
    </source>
</evidence>
<accession>A0A1J0VND2</accession>
<protein>
    <submittedName>
        <fullName evidence="2">Uncharacterized protein</fullName>
    </submittedName>
</protein>
<evidence type="ECO:0000313" key="3">
    <source>
        <dbReference type="Proteomes" id="UP000183810"/>
    </source>
</evidence>
<gene>
    <name evidence="2" type="ORF">BOX37_05595</name>
</gene>